<dbReference type="PROSITE" id="PS50995">
    <property type="entry name" value="HTH_MARR_2"/>
    <property type="match status" value="1"/>
</dbReference>
<reference evidence="2 3" key="1">
    <citation type="submission" date="2019-04" db="EMBL/GenBank/DDBJ databases">
        <title>Reference strain of H23.</title>
        <authorList>
            <person name="Luo X."/>
        </authorList>
    </citation>
    <scope>NUCLEOTIDE SEQUENCE [LARGE SCALE GENOMIC DNA]</scope>
    <source>
        <strain evidence="2 3">H23</strain>
    </source>
</reference>
<sequence length="170" mass="18560">MPRKPSTGADHDIVDQLLRDWRRERPELDASAMAVVGRILHLGRLLEAGAGERLREAGINYTDLDVLATLRRSGAPYRLTPTALRKSVLLTSGAMTACLNRLEARGLVARSADDGDRRSLAATLTAQGRRLIDKAIVARFDQADEALASLSAAERAELAKLLRKLRISLP</sequence>
<dbReference type="PANTHER" id="PTHR33164">
    <property type="entry name" value="TRANSCRIPTIONAL REGULATOR, MARR FAMILY"/>
    <property type="match status" value="1"/>
</dbReference>
<evidence type="ECO:0000313" key="2">
    <source>
        <dbReference type="EMBL" id="TKR30596.1"/>
    </source>
</evidence>
<dbReference type="PANTHER" id="PTHR33164:SF104">
    <property type="entry name" value="TRANSCRIPTIONAL REGULATORY PROTEIN"/>
    <property type="match status" value="1"/>
</dbReference>
<dbReference type="SUPFAM" id="SSF46785">
    <property type="entry name" value="Winged helix' DNA-binding domain"/>
    <property type="match status" value="1"/>
</dbReference>
<dbReference type="AlphaFoldDB" id="A0A4U5JP62"/>
<keyword evidence="3" id="KW-1185">Reference proteome</keyword>
<dbReference type="Gene3D" id="1.10.10.10">
    <property type="entry name" value="Winged helix-like DNA-binding domain superfamily/Winged helix DNA-binding domain"/>
    <property type="match status" value="1"/>
</dbReference>
<dbReference type="RefSeq" id="WP_137267026.1">
    <property type="nucleotide sequence ID" value="NZ_SZUA01000002.1"/>
</dbReference>
<organism evidence="2 3">
    <name type="scientific">Luteimonas gilva</name>
    <dbReference type="NCBI Taxonomy" id="2572684"/>
    <lineage>
        <taxon>Bacteria</taxon>
        <taxon>Pseudomonadati</taxon>
        <taxon>Pseudomonadota</taxon>
        <taxon>Gammaproteobacteria</taxon>
        <taxon>Lysobacterales</taxon>
        <taxon>Lysobacteraceae</taxon>
        <taxon>Luteimonas</taxon>
    </lineage>
</organism>
<evidence type="ECO:0000259" key="1">
    <source>
        <dbReference type="PROSITE" id="PS50995"/>
    </source>
</evidence>
<gene>
    <name evidence="2" type="ORF">FCE95_10820</name>
</gene>
<dbReference type="GO" id="GO:0003700">
    <property type="term" value="F:DNA-binding transcription factor activity"/>
    <property type="evidence" value="ECO:0007669"/>
    <property type="project" value="InterPro"/>
</dbReference>
<dbReference type="Proteomes" id="UP000308707">
    <property type="component" value="Unassembled WGS sequence"/>
</dbReference>
<dbReference type="InterPro" id="IPR000835">
    <property type="entry name" value="HTH_MarR-typ"/>
</dbReference>
<comment type="caution">
    <text evidence="2">The sequence shown here is derived from an EMBL/GenBank/DDBJ whole genome shotgun (WGS) entry which is preliminary data.</text>
</comment>
<dbReference type="PRINTS" id="PR00598">
    <property type="entry name" value="HTHMARR"/>
</dbReference>
<dbReference type="InterPro" id="IPR036390">
    <property type="entry name" value="WH_DNA-bd_sf"/>
</dbReference>
<dbReference type="InterPro" id="IPR036388">
    <property type="entry name" value="WH-like_DNA-bd_sf"/>
</dbReference>
<dbReference type="Pfam" id="PF12802">
    <property type="entry name" value="MarR_2"/>
    <property type="match status" value="1"/>
</dbReference>
<proteinExistence type="predicted"/>
<name>A0A4U5JP62_9GAMM</name>
<evidence type="ECO:0000313" key="3">
    <source>
        <dbReference type="Proteomes" id="UP000308707"/>
    </source>
</evidence>
<protein>
    <submittedName>
        <fullName evidence="2">MarR family transcriptional regulator</fullName>
    </submittedName>
</protein>
<dbReference type="EMBL" id="SZUA01000002">
    <property type="protein sequence ID" value="TKR30596.1"/>
    <property type="molecule type" value="Genomic_DNA"/>
</dbReference>
<feature type="domain" description="HTH marR-type" evidence="1">
    <location>
        <begin position="32"/>
        <end position="167"/>
    </location>
</feature>
<accession>A0A4U5JP62</accession>
<dbReference type="SMART" id="SM00347">
    <property type="entry name" value="HTH_MARR"/>
    <property type="match status" value="1"/>
</dbReference>
<dbReference type="OrthoDB" id="32523at2"/>
<dbReference type="InterPro" id="IPR039422">
    <property type="entry name" value="MarR/SlyA-like"/>
</dbReference>
<dbReference type="GO" id="GO:0006950">
    <property type="term" value="P:response to stress"/>
    <property type="evidence" value="ECO:0007669"/>
    <property type="project" value="TreeGrafter"/>
</dbReference>